<evidence type="ECO:0000313" key="9">
    <source>
        <dbReference type="EMBL" id="RXG46105.1"/>
    </source>
</evidence>
<dbReference type="Proteomes" id="UP000288725">
    <property type="component" value="Chromosome 6"/>
</dbReference>
<keyword evidence="4" id="KW-0805">Transcription regulation</keyword>
<dbReference type="GO" id="GO:0000976">
    <property type="term" value="F:transcription cis-regulatory region binding"/>
    <property type="evidence" value="ECO:0007669"/>
    <property type="project" value="TreeGrafter"/>
</dbReference>
<evidence type="ECO:0000256" key="5">
    <source>
        <dbReference type="ARBA" id="ARBA00023125"/>
    </source>
</evidence>
<evidence type="ECO:0008006" key="11">
    <source>
        <dbReference type="Google" id="ProtNLM"/>
    </source>
</evidence>
<reference evidence="9 10" key="1">
    <citation type="submission" date="2018-12" db="EMBL/GenBank/DDBJ databases">
        <title>Genome of Verticillium dahliae isolate Getta Getta.</title>
        <authorList>
            <person name="Gardiner D.M."/>
        </authorList>
    </citation>
    <scope>NUCLEOTIDE SEQUENCE [LARGE SCALE GENOMIC DNA]</scope>
    <source>
        <strain evidence="9 10">Getta Getta</strain>
    </source>
</reference>
<evidence type="ECO:0000256" key="8">
    <source>
        <dbReference type="SAM" id="MobiDB-lite"/>
    </source>
</evidence>
<dbReference type="PANTHER" id="PTHR31845:SF34">
    <property type="entry name" value="TRANSCRIPTIONAL ACTIVATOR OF PROTEASES PRTT"/>
    <property type="match status" value="1"/>
</dbReference>
<keyword evidence="6" id="KW-0804">Transcription</keyword>
<dbReference type="GO" id="GO:0000981">
    <property type="term" value="F:DNA-binding transcription factor activity, RNA polymerase II-specific"/>
    <property type="evidence" value="ECO:0007669"/>
    <property type="project" value="InterPro"/>
</dbReference>
<dbReference type="SUPFAM" id="SSF57701">
    <property type="entry name" value="Zn2/Cys6 DNA-binding domain"/>
    <property type="match status" value="1"/>
</dbReference>
<dbReference type="InterPro" id="IPR036864">
    <property type="entry name" value="Zn2-C6_fun-type_DNA-bd_sf"/>
</dbReference>
<protein>
    <recommendedName>
        <fullName evidence="11">Zn(2)-C6 fungal-type domain-containing protein</fullName>
    </recommendedName>
</protein>
<evidence type="ECO:0000256" key="6">
    <source>
        <dbReference type="ARBA" id="ARBA00023163"/>
    </source>
</evidence>
<dbReference type="GO" id="GO:0008270">
    <property type="term" value="F:zinc ion binding"/>
    <property type="evidence" value="ECO:0007669"/>
    <property type="project" value="InterPro"/>
</dbReference>
<keyword evidence="7" id="KW-0539">Nucleus</keyword>
<dbReference type="PANTHER" id="PTHR31845">
    <property type="entry name" value="FINGER DOMAIN PROTEIN, PUTATIVE-RELATED"/>
    <property type="match status" value="1"/>
</dbReference>
<dbReference type="AlphaFoldDB" id="A0A444RYA3"/>
<keyword evidence="3" id="KW-0862">Zinc</keyword>
<comment type="caution">
    <text evidence="9">The sequence shown here is derived from an EMBL/GenBank/DDBJ whole genome shotgun (WGS) entry which is preliminary data.</text>
</comment>
<feature type="compositionally biased region" description="Basic and acidic residues" evidence="8">
    <location>
        <begin position="116"/>
        <end position="137"/>
    </location>
</feature>
<evidence type="ECO:0000256" key="7">
    <source>
        <dbReference type="ARBA" id="ARBA00023242"/>
    </source>
</evidence>
<dbReference type="GO" id="GO:0005634">
    <property type="term" value="C:nucleus"/>
    <property type="evidence" value="ECO:0007669"/>
    <property type="project" value="UniProtKB-SubCell"/>
</dbReference>
<keyword evidence="2" id="KW-0479">Metal-binding</keyword>
<evidence type="ECO:0000256" key="1">
    <source>
        <dbReference type="ARBA" id="ARBA00004123"/>
    </source>
</evidence>
<evidence type="ECO:0000256" key="4">
    <source>
        <dbReference type="ARBA" id="ARBA00023015"/>
    </source>
</evidence>
<accession>A0A444RYA3</accession>
<keyword evidence="5" id="KW-0238">DNA-binding</keyword>
<gene>
    <name evidence="9" type="ORF">VDGE_03334</name>
</gene>
<feature type="region of interest" description="Disordered" evidence="8">
    <location>
        <begin position="114"/>
        <end position="154"/>
    </location>
</feature>
<dbReference type="EMBL" id="RSDZ01000054">
    <property type="protein sequence ID" value="RXG46105.1"/>
    <property type="molecule type" value="Genomic_DNA"/>
</dbReference>
<organism evidence="9 10">
    <name type="scientific">Verticillium dahliae</name>
    <name type="common">Verticillium wilt</name>
    <dbReference type="NCBI Taxonomy" id="27337"/>
    <lineage>
        <taxon>Eukaryota</taxon>
        <taxon>Fungi</taxon>
        <taxon>Dikarya</taxon>
        <taxon>Ascomycota</taxon>
        <taxon>Pezizomycotina</taxon>
        <taxon>Sordariomycetes</taxon>
        <taxon>Hypocreomycetidae</taxon>
        <taxon>Glomerellales</taxon>
        <taxon>Plectosphaerellaceae</taxon>
        <taxon>Verticillium</taxon>
    </lineage>
</organism>
<proteinExistence type="predicted"/>
<feature type="region of interest" description="Disordered" evidence="8">
    <location>
        <begin position="1"/>
        <end position="29"/>
    </location>
</feature>
<name>A0A444RYA3_VERDA</name>
<evidence type="ECO:0000313" key="10">
    <source>
        <dbReference type="Proteomes" id="UP000288725"/>
    </source>
</evidence>
<comment type="subcellular location">
    <subcellularLocation>
        <location evidence="1">Nucleus</location>
    </subcellularLocation>
</comment>
<sequence length="657" mass="73584">MFEKRSRTTVPTSPSRVANGESEEPQPAQKRRRRVFSCESCQKLKCKCDYDVHAQACRRCQNLRISCSRREDVDVVAQSQESPRSLSAIEAKLLETQRETQDALRQLTRLVQSVTDRMDDRTSRGKPSDEERERLVNDETASLPEGDEPGRSQILDPADYAVSSAPVVVLREIGRRYTGVYTRPRSLAKVDLVHDDILTETDAYELIRTFHAQGKHDWLLKEMIGVMPSNDLRQTSSFLHSVCCLQAIPHRPDLVVDAVHQRVHDRVRMSLGQVLLISPLTLEEIYGIFLMSDNGSSAKHLNSEYIDSWVLTGYCAKQAMLSISFSSIVNKIKNETANLEDQKAVRLWSTISLHHLHWAATTGRPSVIPRDYLDHYNILLSFYDASMQDGMLVAEVSLYSSLLSKLEKRQPRKFIASSTYFADWEARWRHLLDLPTALKLKIGQHSASLILIMRSLQELDEGLSPNIFMANHATTSQAFDDAASRTTANSPNTAEKAKADLRVDACVHARVILQTFLKLPTHLKSSLGSNMCLRLVYGALILSHYGETVSNFPDRSAADLVAQVSYWVGQDPSKSWAARFGNLAQQKLLSRLDGSQQPMAGAALADGVTRVTEMLAPDGVARGADPVAHEYEIDWTEMFPNMEDFFAGGFLGYGAEP</sequence>
<evidence type="ECO:0000256" key="2">
    <source>
        <dbReference type="ARBA" id="ARBA00022723"/>
    </source>
</evidence>
<dbReference type="InterPro" id="IPR051089">
    <property type="entry name" value="prtT"/>
</dbReference>
<evidence type="ECO:0000256" key="3">
    <source>
        <dbReference type="ARBA" id="ARBA00022833"/>
    </source>
</evidence>